<dbReference type="Pfam" id="PF14244">
    <property type="entry name" value="Retrotran_gag_3"/>
    <property type="match status" value="1"/>
</dbReference>
<protein>
    <recommendedName>
        <fullName evidence="1">Retrotransposon Copia-like N-terminal domain-containing protein</fullName>
    </recommendedName>
</protein>
<evidence type="ECO:0000259" key="1">
    <source>
        <dbReference type="Pfam" id="PF14244"/>
    </source>
</evidence>
<proteinExistence type="predicted"/>
<gene>
    <name evidence="2" type="ORF">C1H46_000411</name>
</gene>
<dbReference type="Proteomes" id="UP000315295">
    <property type="component" value="Unassembled WGS sequence"/>
</dbReference>
<dbReference type="AlphaFoldDB" id="A0A540NSK6"/>
<sequence>MAGNDSTNSASNISSAYYIHHSDNPNNSLVSQPLIGENYATWSWVVHIAFIAKNKISFIDGMLKGPSPNKKPTEYALWDHCNKMILSWFVQSVTPDLALSVIFADTAPRIYHIQKAIAFHSQGSMSVATYFTKLQNLWDKLASYRTPHTCQCKEKIFF</sequence>
<dbReference type="InterPro" id="IPR029472">
    <property type="entry name" value="Copia-like_N"/>
</dbReference>
<reference evidence="2 3" key="1">
    <citation type="journal article" date="2019" name="G3 (Bethesda)">
        <title>Sequencing of a Wild Apple (Malus baccata) Genome Unravels the Differences Between Cultivated and Wild Apple Species Regarding Disease Resistance and Cold Tolerance.</title>
        <authorList>
            <person name="Chen X."/>
        </authorList>
    </citation>
    <scope>NUCLEOTIDE SEQUENCE [LARGE SCALE GENOMIC DNA]</scope>
    <source>
        <strain evidence="3">cv. Shandingzi</strain>
        <tissue evidence="2">Leaves</tissue>
    </source>
</reference>
<name>A0A540NSK6_MALBA</name>
<keyword evidence="3" id="KW-1185">Reference proteome</keyword>
<accession>A0A540NSK6</accession>
<dbReference type="PANTHER" id="PTHR37610">
    <property type="entry name" value="CCHC-TYPE DOMAIN-CONTAINING PROTEIN"/>
    <property type="match status" value="1"/>
</dbReference>
<dbReference type="EMBL" id="VIEB01000007">
    <property type="protein sequence ID" value="TQE13989.1"/>
    <property type="molecule type" value="Genomic_DNA"/>
</dbReference>
<dbReference type="PANTHER" id="PTHR37610:SF97">
    <property type="entry name" value="RETROTRANSPOSON GAG DOMAIN-CONTAINING PROTEIN"/>
    <property type="match status" value="1"/>
</dbReference>
<organism evidence="2 3">
    <name type="scientific">Malus baccata</name>
    <name type="common">Siberian crab apple</name>
    <name type="synonym">Pyrus baccata</name>
    <dbReference type="NCBI Taxonomy" id="106549"/>
    <lineage>
        <taxon>Eukaryota</taxon>
        <taxon>Viridiplantae</taxon>
        <taxon>Streptophyta</taxon>
        <taxon>Embryophyta</taxon>
        <taxon>Tracheophyta</taxon>
        <taxon>Spermatophyta</taxon>
        <taxon>Magnoliopsida</taxon>
        <taxon>eudicotyledons</taxon>
        <taxon>Gunneridae</taxon>
        <taxon>Pentapetalae</taxon>
        <taxon>rosids</taxon>
        <taxon>fabids</taxon>
        <taxon>Rosales</taxon>
        <taxon>Rosaceae</taxon>
        <taxon>Amygdaloideae</taxon>
        <taxon>Maleae</taxon>
        <taxon>Malus</taxon>
    </lineage>
</organism>
<evidence type="ECO:0000313" key="2">
    <source>
        <dbReference type="EMBL" id="TQE13989.1"/>
    </source>
</evidence>
<comment type="caution">
    <text evidence="2">The sequence shown here is derived from an EMBL/GenBank/DDBJ whole genome shotgun (WGS) entry which is preliminary data.</text>
</comment>
<evidence type="ECO:0000313" key="3">
    <source>
        <dbReference type="Proteomes" id="UP000315295"/>
    </source>
</evidence>
<feature type="domain" description="Retrotransposon Copia-like N-terminal" evidence="1">
    <location>
        <begin position="20"/>
        <end position="66"/>
    </location>
</feature>